<dbReference type="Pfam" id="PF00534">
    <property type="entry name" value="Glycos_transf_1"/>
    <property type="match status" value="1"/>
</dbReference>
<dbReference type="GO" id="GO:0016757">
    <property type="term" value="F:glycosyltransferase activity"/>
    <property type="evidence" value="ECO:0007669"/>
    <property type="project" value="InterPro"/>
</dbReference>
<gene>
    <name evidence="3" type="ORF">A2Y62_16550</name>
</gene>
<evidence type="ECO:0000313" key="4">
    <source>
        <dbReference type="Proteomes" id="UP000178943"/>
    </source>
</evidence>
<sequence length="423" mass="49309">MHSKKKIKCIAITAEPPPYKLFWNDSRPKISWDISENQWIGLWEYEWANVLAQEMLKLTDDFTFEYWQPDLIANTTYVHSLANNISHKLFPAAHKKKLYGLKTIQELFSPSMIAHLQAEAADNDFILHLHGNPLLFKNIINSFKNKPIISTYHGTIYLPHKRLLKLIKNIPSKINDIGNYFWMKKNINYIDAITYQNNTNANALMRLYSNRLMKITMGCNFSYWLPGDRISARKQLKLPDNKMIFFTASNLIPLKQIDKMIFTFNELSEKNDFLLIIAGHGEKDYEDYLNKISSHLIEKGKIKFISYLRDDALRSYYYACDYYISTSISEGGPVSIMQALACNVPVVSTKTGNVAELMEYHNAGCLLNINDYKKWRAKLEKVMKGGKIKLLDREIAKKYYDWQNIAKVFDSLYREMASKYHLL</sequence>
<protein>
    <recommendedName>
        <fullName evidence="2">Glycosyl transferase family 1 domain-containing protein</fullName>
    </recommendedName>
</protein>
<reference evidence="3 4" key="1">
    <citation type="journal article" date="2016" name="Nat. Commun.">
        <title>Thousands of microbial genomes shed light on interconnected biogeochemical processes in an aquifer system.</title>
        <authorList>
            <person name="Anantharaman K."/>
            <person name="Brown C.T."/>
            <person name="Hug L.A."/>
            <person name="Sharon I."/>
            <person name="Castelle C.J."/>
            <person name="Probst A.J."/>
            <person name="Thomas B.C."/>
            <person name="Singh A."/>
            <person name="Wilkins M.J."/>
            <person name="Karaoz U."/>
            <person name="Brodie E.L."/>
            <person name="Williams K.H."/>
            <person name="Hubbard S.S."/>
            <person name="Banfield J.F."/>
        </authorList>
    </citation>
    <scope>NUCLEOTIDE SEQUENCE [LARGE SCALE GENOMIC DNA]</scope>
</reference>
<dbReference type="Proteomes" id="UP000178943">
    <property type="component" value="Unassembled WGS sequence"/>
</dbReference>
<evidence type="ECO:0000313" key="3">
    <source>
        <dbReference type="EMBL" id="OGF65040.1"/>
    </source>
</evidence>
<comment type="caution">
    <text evidence="3">The sequence shown here is derived from an EMBL/GenBank/DDBJ whole genome shotgun (WGS) entry which is preliminary data.</text>
</comment>
<name>A0A1F5VNQ9_9BACT</name>
<dbReference type="EMBL" id="MFGW01000121">
    <property type="protein sequence ID" value="OGF65040.1"/>
    <property type="molecule type" value="Genomic_DNA"/>
</dbReference>
<dbReference type="CDD" id="cd03801">
    <property type="entry name" value="GT4_PimA-like"/>
    <property type="match status" value="1"/>
</dbReference>
<accession>A0A1F5VNQ9</accession>
<proteinExistence type="predicted"/>
<dbReference type="STRING" id="1817863.A2Y62_16550"/>
<dbReference type="SUPFAM" id="SSF53756">
    <property type="entry name" value="UDP-Glycosyltransferase/glycogen phosphorylase"/>
    <property type="match status" value="1"/>
</dbReference>
<feature type="domain" description="Glycosyl transferase family 1" evidence="2">
    <location>
        <begin position="230"/>
        <end position="387"/>
    </location>
</feature>
<evidence type="ECO:0000259" key="2">
    <source>
        <dbReference type="Pfam" id="PF00534"/>
    </source>
</evidence>
<dbReference type="PANTHER" id="PTHR46401">
    <property type="entry name" value="GLYCOSYLTRANSFERASE WBBK-RELATED"/>
    <property type="match status" value="1"/>
</dbReference>
<dbReference type="PANTHER" id="PTHR46401:SF2">
    <property type="entry name" value="GLYCOSYLTRANSFERASE WBBK-RELATED"/>
    <property type="match status" value="1"/>
</dbReference>
<organism evidence="3 4">
    <name type="scientific">Candidatus Fischerbacteria bacterium RBG_13_37_8</name>
    <dbReference type="NCBI Taxonomy" id="1817863"/>
    <lineage>
        <taxon>Bacteria</taxon>
        <taxon>Candidatus Fischeribacteriota</taxon>
    </lineage>
</organism>
<dbReference type="GO" id="GO:0009103">
    <property type="term" value="P:lipopolysaccharide biosynthetic process"/>
    <property type="evidence" value="ECO:0007669"/>
    <property type="project" value="TreeGrafter"/>
</dbReference>
<keyword evidence="1" id="KW-0808">Transferase</keyword>
<dbReference type="AlphaFoldDB" id="A0A1F5VNQ9"/>
<dbReference type="Gene3D" id="3.40.50.2000">
    <property type="entry name" value="Glycogen Phosphorylase B"/>
    <property type="match status" value="2"/>
</dbReference>
<dbReference type="InterPro" id="IPR001296">
    <property type="entry name" value="Glyco_trans_1"/>
</dbReference>
<evidence type="ECO:0000256" key="1">
    <source>
        <dbReference type="ARBA" id="ARBA00022679"/>
    </source>
</evidence>